<dbReference type="InterPro" id="IPR036322">
    <property type="entry name" value="WD40_repeat_dom_sf"/>
</dbReference>
<dbReference type="CDD" id="cd00200">
    <property type="entry name" value="WD40"/>
    <property type="match status" value="1"/>
</dbReference>
<dbReference type="Pfam" id="PF25173">
    <property type="entry name" value="Beta-prop_WDR3_1st"/>
    <property type="match status" value="1"/>
</dbReference>
<evidence type="ECO:0000256" key="1">
    <source>
        <dbReference type="ARBA" id="ARBA00022574"/>
    </source>
</evidence>
<dbReference type="PROSITE" id="PS00678">
    <property type="entry name" value="WD_REPEATS_1"/>
    <property type="match status" value="3"/>
</dbReference>
<feature type="domain" description="Small-subunit processome Utp12" evidence="5">
    <location>
        <begin position="790"/>
        <end position="889"/>
    </location>
</feature>
<dbReference type="InterPro" id="IPR019775">
    <property type="entry name" value="WD40_repeat_CS"/>
</dbReference>
<dbReference type="InterPro" id="IPR007148">
    <property type="entry name" value="SSU_processome_Utp12"/>
</dbReference>
<dbReference type="WBParaSite" id="BXY_1720100.1">
    <property type="protein sequence ID" value="BXY_1720100.1"/>
    <property type="gene ID" value="BXY_1720100"/>
</dbReference>
<keyword evidence="1 4" id="KW-0853">WD repeat</keyword>
<feature type="repeat" description="WD" evidence="4">
    <location>
        <begin position="622"/>
        <end position="665"/>
    </location>
</feature>
<dbReference type="InterPro" id="IPR001680">
    <property type="entry name" value="WD40_rpt"/>
</dbReference>
<dbReference type="GO" id="GO:0030515">
    <property type="term" value="F:snoRNA binding"/>
    <property type="evidence" value="ECO:0007669"/>
    <property type="project" value="TreeGrafter"/>
</dbReference>
<sequence length="922" mass="104083">MGLTKDYLRFVYGGRCNIVSSQNGMIESVDKLHCAVVTGEAVTIYNLRTLEKAAELRREGKEVTAFKFSDDRKMVAIGYADGEIHLYRKTKSGYEDPIVFNGHKTSVNCIAFSQDGFTLASGGRDSVIVLWDILNESGLHRLSGHTATVTHLQFTQDDKFLISSSKDTQVKFWDLDCQSCFYTLADSVTEVYTFALLKQGRLLIVGSSNMEMEVYELIWADKEKDDEDNEEPNAKRVTLIGTEAFNEENNQGNEVVTVKKRGNLLRRAKGRALQLVKTPDESLICCLGSDTLIDVFRVFTTEESKKRLKKKLNNAKKHESENKPTENEISRDLSVLLQHVGTVETTYKVKWADFSSQVKSNEGKREYRLFTLLKNNTVHGHLVDLEVKQNVIHSESVVNLDQRGHRTDVRALAVTNNNAAFVSAASESAILWDMASLMPVNTFSDPQMKDILSAIFSPNDKQVIFGTKDGSLFLFDVPTCELLDSLKKVHDGAIFSLCPLPNGHGFVSASADKKVLFWRYSVITEYERKRLTFRQERSLELSDEILCMCISPNYKFIAFGLLDNTAKVYFLDNLKFFVSLYGHSLPVTCLDISPDSKLIATGSADKSLKIWGLDFGDCHRSLFAHDDTVTCVKFNKDLEEQLVWSAGKDGMIKQWNAKKFDQVQILDGHFGEIRALESSSDGRTLISASHDKAIKLWELSDEIIMPAEEEERLREKEDLEKIVDAEDIVPGENPDNKVDMASKKNISSVKGAEAILDAVQIYRSELVSAAEDPKHKPHTLIDAYGSESVDHFILDAISKINSTHLERSLLLVPFDYVVDILSALNKCVSRHYRLELASRVILFLFKVNLNQLTAQKELLPFLLVIQKSLPKYIRESSDIVNFNLSALRLHKLSIEEREQVKLFRNIQKPKKTKKAIVKPVVL</sequence>
<proteinExistence type="inferred from homology"/>
<evidence type="ECO:0000259" key="5">
    <source>
        <dbReference type="Pfam" id="PF04003"/>
    </source>
</evidence>
<dbReference type="SMART" id="SM00320">
    <property type="entry name" value="WD40"/>
    <property type="match status" value="11"/>
</dbReference>
<evidence type="ECO:0000313" key="7">
    <source>
        <dbReference type="WBParaSite" id="BXY_1720100.1"/>
    </source>
</evidence>
<accession>A0A1I7SVX1</accession>
<name>A0A1I7SVX1_BURXY</name>
<dbReference type="GO" id="GO:0032040">
    <property type="term" value="C:small-subunit processome"/>
    <property type="evidence" value="ECO:0007669"/>
    <property type="project" value="TreeGrafter"/>
</dbReference>
<dbReference type="Pfam" id="PF25172">
    <property type="entry name" value="Beta-prop_WDR3_2nd"/>
    <property type="match status" value="1"/>
</dbReference>
<dbReference type="AlphaFoldDB" id="A0A1I7SVX1"/>
<dbReference type="SUPFAM" id="SSF50978">
    <property type="entry name" value="WD40 repeat-like"/>
    <property type="match status" value="2"/>
</dbReference>
<dbReference type="PANTHER" id="PTHR19853:SF0">
    <property type="entry name" value="WD REPEAT-CONTAINING PROTEIN 3"/>
    <property type="match status" value="1"/>
</dbReference>
<dbReference type="PRINTS" id="PR00320">
    <property type="entry name" value="GPROTEINBRPT"/>
</dbReference>
<reference evidence="7" key="1">
    <citation type="submission" date="2016-11" db="UniProtKB">
        <authorList>
            <consortium name="WormBaseParasite"/>
        </authorList>
    </citation>
    <scope>IDENTIFICATION</scope>
</reference>
<dbReference type="InterPro" id="IPR051570">
    <property type="entry name" value="TBC1_cilium_biogenesis"/>
</dbReference>
<dbReference type="FunFam" id="2.130.10.10:FF:000157">
    <property type="entry name" value="WD repeat domain 3"/>
    <property type="match status" value="1"/>
</dbReference>
<evidence type="ECO:0000256" key="4">
    <source>
        <dbReference type="PROSITE-ProRule" id="PRU00221"/>
    </source>
</evidence>
<feature type="repeat" description="WD" evidence="4">
    <location>
        <begin position="100"/>
        <end position="141"/>
    </location>
</feature>
<feature type="repeat" description="WD" evidence="4">
    <location>
        <begin position="142"/>
        <end position="183"/>
    </location>
</feature>
<keyword evidence="2" id="KW-0677">Repeat</keyword>
<dbReference type="InterPro" id="IPR020472">
    <property type="entry name" value="WD40_PAC1"/>
</dbReference>
<feature type="repeat" description="WD" evidence="4">
    <location>
        <begin position="580"/>
        <end position="621"/>
    </location>
</feature>
<comment type="similarity">
    <text evidence="3">Belongs to the WD repeat WDR3/UTP12 family.</text>
</comment>
<dbReference type="Proteomes" id="UP000095284">
    <property type="component" value="Unplaced"/>
</dbReference>
<dbReference type="Pfam" id="PF04003">
    <property type="entry name" value="Utp12"/>
    <property type="match status" value="1"/>
</dbReference>
<dbReference type="GO" id="GO:0034388">
    <property type="term" value="C:Pwp2p-containing subcomplex of 90S preribosome"/>
    <property type="evidence" value="ECO:0007669"/>
    <property type="project" value="TreeGrafter"/>
</dbReference>
<dbReference type="Gene3D" id="2.130.10.10">
    <property type="entry name" value="YVTN repeat-like/Quinoprotein amine dehydrogenase"/>
    <property type="match status" value="3"/>
</dbReference>
<organism evidence="6 7">
    <name type="scientific">Bursaphelenchus xylophilus</name>
    <name type="common">Pinewood nematode worm</name>
    <name type="synonym">Aphelenchoides xylophilus</name>
    <dbReference type="NCBI Taxonomy" id="6326"/>
    <lineage>
        <taxon>Eukaryota</taxon>
        <taxon>Metazoa</taxon>
        <taxon>Ecdysozoa</taxon>
        <taxon>Nematoda</taxon>
        <taxon>Chromadorea</taxon>
        <taxon>Rhabditida</taxon>
        <taxon>Tylenchina</taxon>
        <taxon>Tylenchomorpha</taxon>
        <taxon>Aphelenchoidea</taxon>
        <taxon>Aphelenchoididae</taxon>
        <taxon>Bursaphelenchus</taxon>
    </lineage>
</organism>
<dbReference type="PANTHER" id="PTHR19853">
    <property type="entry name" value="WD REPEAT CONTAINING PROTEIN 3 WDR3"/>
    <property type="match status" value="1"/>
</dbReference>
<dbReference type="PROSITE" id="PS50082">
    <property type="entry name" value="WD_REPEATS_2"/>
    <property type="match status" value="5"/>
</dbReference>
<evidence type="ECO:0000313" key="6">
    <source>
        <dbReference type="Proteomes" id="UP000095284"/>
    </source>
</evidence>
<dbReference type="InterPro" id="IPR015943">
    <property type="entry name" value="WD40/YVTN_repeat-like_dom_sf"/>
</dbReference>
<evidence type="ECO:0000256" key="3">
    <source>
        <dbReference type="ARBA" id="ARBA00038229"/>
    </source>
</evidence>
<dbReference type="eggNOG" id="KOG0306">
    <property type="taxonomic scope" value="Eukaryota"/>
</dbReference>
<protein>
    <submittedName>
        <fullName evidence="7">WD_REPEATS_REGION domain-containing protein</fullName>
    </submittedName>
</protein>
<dbReference type="GO" id="GO:0030490">
    <property type="term" value="P:maturation of SSU-rRNA"/>
    <property type="evidence" value="ECO:0007669"/>
    <property type="project" value="TreeGrafter"/>
</dbReference>
<evidence type="ECO:0000256" key="2">
    <source>
        <dbReference type="ARBA" id="ARBA00022737"/>
    </source>
</evidence>
<dbReference type="PROSITE" id="PS50294">
    <property type="entry name" value="WD_REPEATS_REGION"/>
    <property type="match status" value="5"/>
</dbReference>
<feature type="repeat" description="WD" evidence="4">
    <location>
        <begin position="666"/>
        <end position="700"/>
    </location>
</feature>